<dbReference type="EMBL" id="CAJVPL010005042">
    <property type="protein sequence ID" value="CAG8653899.1"/>
    <property type="molecule type" value="Genomic_DNA"/>
</dbReference>
<reference evidence="1" key="1">
    <citation type="submission" date="2021-06" db="EMBL/GenBank/DDBJ databases">
        <authorList>
            <person name="Kallberg Y."/>
            <person name="Tangrot J."/>
            <person name="Rosling A."/>
        </authorList>
    </citation>
    <scope>NUCLEOTIDE SEQUENCE</scope>
    <source>
        <strain evidence="1">MT106</strain>
    </source>
</reference>
<evidence type="ECO:0000313" key="1">
    <source>
        <dbReference type="EMBL" id="CAG8653899.1"/>
    </source>
</evidence>
<gene>
    <name evidence="1" type="ORF">AGERDE_LOCUS11515</name>
</gene>
<sequence>MCEDISNLVDILLLQNTGAFRRSPIPEWTMCEDIGSLVGILSLQNTGAFHRSPIPEWAILVTCSRMGDVWRHRCPFVGCFPLSNGVICDLLKGYESVEWAICEDFDIIAIFQATGLEINT</sequence>
<dbReference type="AlphaFoldDB" id="A0A9N9H7Y7"/>
<evidence type="ECO:0000313" key="2">
    <source>
        <dbReference type="Proteomes" id="UP000789831"/>
    </source>
</evidence>
<protein>
    <submittedName>
        <fullName evidence="1">7510_t:CDS:1</fullName>
    </submittedName>
</protein>
<comment type="caution">
    <text evidence="1">The sequence shown here is derived from an EMBL/GenBank/DDBJ whole genome shotgun (WGS) entry which is preliminary data.</text>
</comment>
<accession>A0A9N9H7Y7</accession>
<organism evidence="1 2">
    <name type="scientific">Ambispora gerdemannii</name>
    <dbReference type="NCBI Taxonomy" id="144530"/>
    <lineage>
        <taxon>Eukaryota</taxon>
        <taxon>Fungi</taxon>
        <taxon>Fungi incertae sedis</taxon>
        <taxon>Mucoromycota</taxon>
        <taxon>Glomeromycotina</taxon>
        <taxon>Glomeromycetes</taxon>
        <taxon>Archaeosporales</taxon>
        <taxon>Ambisporaceae</taxon>
        <taxon>Ambispora</taxon>
    </lineage>
</organism>
<dbReference type="Proteomes" id="UP000789831">
    <property type="component" value="Unassembled WGS sequence"/>
</dbReference>
<proteinExistence type="predicted"/>
<name>A0A9N9H7Y7_9GLOM</name>
<keyword evidence="2" id="KW-1185">Reference proteome</keyword>